<dbReference type="Proteomes" id="UP000533598">
    <property type="component" value="Unassembled WGS sequence"/>
</dbReference>
<evidence type="ECO:0000256" key="3">
    <source>
        <dbReference type="ARBA" id="ARBA00023163"/>
    </source>
</evidence>
<dbReference type="PANTHER" id="PTHR47506:SF1">
    <property type="entry name" value="HTH-TYPE TRANSCRIPTIONAL REGULATOR YJDC"/>
    <property type="match status" value="1"/>
</dbReference>
<evidence type="ECO:0000259" key="5">
    <source>
        <dbReference type="PROSITE" id="PS50977"/>
    </source>
</evidence>
<organism evidence="6 7">
    <name type="scientific">Crossiella cryophila</name>
    <dbReference type="NCBI Taxonomy" id="43355"/>
    <lineage>
        <taxon>Bacteria</taxon>
        <taxon>Bacillati</taxon>
        <taxon>Actinomycetota</taxon>
        <taxon>Actinomycetes</taxon>
        <taxon>Pseudonocardiales</taxon>
        <taxon>Pseudonocardiaceae</taxon>
        <taxon>Crossiella</taxon>
    </lineage>
</organism>
<proteinExistence type="predicted"/>
<dbReference type="Pfam" id="PF00440">
    <property type="entry name" value="TetR_N"/>
    <property type="match status" value="1"/>
</dbReference>
<dbReference type="PANTHER" id="PTHR47506">
    <property type="entry name" value="TRANSCRIPTIONAL REGULATORY PROTEIN"/>
    <property type="match status" value="1"/>
</dbReference>
<dbReference type="EMBL" id="JACHMH010000001">
    <property type="protein sequence ID" value="MBB4677487.1"/>
    <property type="molecule type" value="Genomic_DNA"/>
</dbReference>
<keyword evidence="2 4" id="KW-0238">DNA-binding</keyword>
<dbReference type="AlphaFoldDB" id="A0A7W7CAC5"/>
<sequence length="199" mass="21484">MPAGRPREFDVEAGLDAALRVFWRQGYAGAALTDLTEAVGINRPSLYAAYGNKAELFRRALEHYSVHYATHMSEALAQSTAREVVEVFLRGAVRVTTAKGCPRGCLGVQGALVAGPENEEIREALAGWRRDGEVALRERFRRARRAGELPSTVEPGDLARYVGAVAFGVSVQAAGGASRAQLERVVELTLRAWDGMVSG</sequence>
<dbReference type="RefSeq" id="WP_185003429.1">
    <property type="nucleotide sequence ID" value="NZ_BAAAUI010000049.1"/>
</dbReference>
<evidence type="ECO:0000256" key="4">
    <source>
        <dbReference type="PROSITE-ProRule" id="PRU00335"/>
    </source>
</evidence>
<dbReference type="InterPro" id="IPR036271">
    <property type="entry name" value="Tet_transcr_reg_TetR-rel_C_sf"/>
</dbReference>
<reference evidence="6 7" key="1">
    <citation type="submission" date="2020-08" db="EMBL/GenBank/DDBJ databases">
        <title>Sequencing the genomes of 1000 actinobacteria strains.</title>
        <authorList>
            <person name="Klenk H.-P."/>
        </authorList>
    </citation>
    <scope>NUCLEOTIDE SEQUENCE [LARGE SCALE GENOMIC DNA]</scope>
    <source>
        <strain evidence="6 7">DSM 44230</strain>
    </source>
</reference>
<dbReference type="InterPro" id="IPR011075">
    <property type="entry name" value="TetR_C"/>
</dbReference>
<dbReference type="InterPro" id="IPR009057">
    <property type="entry name" value="Homeodomain-like_sf"/>
</dbReference>
<dbReference type="SUPFAM" id="SSF48498">
    <property type="entry name" value="Tetracyclin repressor-like, C-terminal domain"/>
    <property type="match status" value="1"/>
</dbReference>
<evidence type="ECO:0000256" key="1">
    <source>
        <dbReference type="ARBA" id="ARBA00023015"/>
    </source>
</evidence>
<dbReference type="InterPro" id="IPR001647">
    <property type="entry name" value="HTH_TetR"/>
</dbReference>
<keyword evidence="1" id="KW-0805">Transcription regulation</keyword>
<evidence type="ECO:0000256" key="2">
    <source>
        <dbReference type="ARBA" id="ARBA00023125"/>
    </source>
</evidence>
<dbReference type="SUPFAM" id="SSF46689">
    <property type="entry name" value="Homeodomain-like"/>
    <property type="match status" value="1"/>
</dbReference>
<feature type="domain" description="HTH tetR-type" evidence="5">
    <location>
        <begin position="8"/>
        <end position="68"/>
    </location>
</feature>
<accession>A0A7W7CAC5</accession>
<evidence type="ECO:0000313" key="6">
    <source>
        <dbReference type="EMBL" id="MBB4677487.1"/>
    </source>
</evidence>
<dbReference type="PROSITE" id="PS50977">
    <property type="entry name" value="HTH_TETR_2"/>
    <property type="match status" value="1"/>
</dbReference>
<keyword evidence="3" id="KW-0804">Transcription</keyword>
<gene>
    <name evidence="6" type="ORF">HNR67_003605</name>
</gene>
<dbReference type="GO" id="GO:0003677">
    <property type="term" value="F:DNA binding"/>
    <property type="evidence" value="ECO:0007669"/>
    <property type="project" value="UniProtKB-UniRule"/>
</dbReference>
<evidence type="ECO:0000313" key="7">
    <source>
        <dbReference type="Proteomes" id="UP000533598"/>
    </source>
</evidence>
<keyword evidence="7" id="KW-1185">Reference proteome</keyword>
<protein>
    <submittedName>
        <fullName evidence="6">AcrR family transcriptional regulator</fullName>
    </submittedName>
</protein>
<name>A0A7W7CAC5_9PSEU</name>
<comment type="caution">
    <text evidence="6">The sequence shown here is derived from an EMBL/GenBank/DDBJ whole genome shotgun (WGS) entry which is preliminary data.</text>
</comment>
<dbReference type="Gene3D" id="1.10.10.60">
    <property type="entry name" value="Homeodomain-like"/>
    <property type="match status" value="1"/>
</dbReference>
<dbReference type="Gene3D" id="1.10.357.10">
    <property type="entry name" value="Tetracycline Repressor, domain 2"/>
    <property type="match status" value="1"/>
</dbReference>
<feature type="DNA-binding region" description="H-T-H motif" evidence="4">
    <location>
        <begin position="31"/>
        <end position="50"/>
    </location>
</feature>
<dbReference type="Pfam" id="PF16925">
    <property type="entry name" value="TetR_C_13"/>
    <property type="match status" value="1"/>
</dbReference>